<dbReference type="EMBL" id="CM007384">
    <property type="protein sequence ID" value="ONK73104.1"/>
    <property type="molecule type" value="Genomic_DNA"/>
</dbReference>
<dbReference type="GO" id="GO:0009349">
    <property type="term" value="C:riboflavin synthase complex"/>
    <property type="evidence" value="ECO:0007669"/>
    <property type="project" value="UniProtKB-UniRule"/>
</dbReference>
<comment type="function">
    <text evidence="7">Catalyzes the formation of 6,7-dimethyl-8-ribityllumazine by condensation of 5-amino-6-(D-ribitylamino)uracil with 3,4-dihydroxy-2-butanone 4-phosphate. This is the penultimate step in the biosynthesis of riboflavin.</text>
</comment>
<dbReference type="UniPathway" id="UPA00275">
    <property type="reaction ID" value="UER00404"/>
</dbReference>
<dbReference type="PANTHER" id="PTHR21058:SF0">
    <property type="entry name" value="6,7-DIMETHYL-8-RIBITYLLUMAZINE SYNTHASE"/>
    <property type="match status" value="1"/>
</dbReference>
<evidence type="ECO:0000256" key="7">
    <source>
        <dbReference type="RuleBase" id="RU003795"/>
    </source>
</evidence>
<dbReference type="PANTHER" id="PTHR21058">
    <property type="entry name" value="6,7-DIMETHYL-8-RIBITYLLUMAZINE SYNTHASE DMRL SYNTHASE LUMAZINE SYNTHASE"/>
    <property type="match status" value="1"/>
</dbReference>
<dbReference type="Gene3D" id="3.40.50.960">
    <property type="entry name" value="Lumazine/riboflavin synthase"/>
    <property type="match status" value="1"/>
</dbReference>
<evidence type="ECO:0000256" key="6">
    <source>
        <dbReference type="ARBA" id="ARBA00048785"/>
    </source>
</evidence>
<name>A0A5P1F4R0_ASPOF</name>
<dbReference type="InterPro" id="IPR034964">
    <property type="entry name" value="LS"/>
</dbReference>
<reference evidence="10" key="1">
    <citation type="journal article" date="2017" name="Nat. Commun.">
        <title>The asparagus genome sheds light on the origin and evolution of a young Y chromosome.</title>
        <authorList>
            <person name="Harkess A."/>
            <person name="Zhou J."/>
            <person name="Xu C."/>
            <person name="Bowers J.E."/>
            <person name="Van der Hulst R."/>
            <person name="Ayyampalayam S."/>
            <person name="Mercati F."/>
            <person name="Riccardi P."/>
            <person name="McKain M.R."/>
            <person name="Kakrana A."/>
            <person name="Tang H."/>
            <person name="Ray J."/>
            <person name="Groenendijk J."/>
            <person name="Arikit S."/>
            <person name="Mathioni S.M."/>
            <person name="Nakano M."/>
            <person name="Shan H."/>
            <person name="Telgmann-Rauber A."/>
            <person name="Kanno A."/>
            <person name="Yue Z."/>
            <person name="Chen H."/>
            <person name="Li W."/>
            <person name="Chen Y."/>
            <person name="Xu X."/>
            <person name="Zhang Y."/>
            <person name="Luo S."/>
            <person name="Chen H."/>
            <person name="Gao J."/>
            <person name="Mao Z."/>
            <person name="Pires J.C."/>
            <person name="Luo M."/>
            <person name="Kudrna D."/>
            <person name="Wing R.A."/>
            <person name="Meyers B.C."/>
            <person name="Yi K."/>
            <person name="Kong H."/>
            <person name="Lavrijsen P."/>
            <person name="Sunseri F."/>
            <person name="Falavigna A."/>
            <person name="Ye Y."/>
            <person name="Leebens-Mack J.H."/>
            <person name="Chen G."/>
        </authorList>
    </citation>
    <scope>NUCLEOTIDE SEQUENCE [LARGE SCALE GENOMIC DNA]</scope>
    <source>
        <strain evidence="10">cv. DH0086</strain>
    </source>
</reference>
<feature type="non-terminal residue" evidence="9">
    <location>
        <position position="1"/>
    </location>
</feature>
<keyword evidence="5 7" id="KW-0808">Transferase</keyword>
<comment type="catalytic activity">
    <reaction evidence="6 7">
        <text>(2S)-2-hydroxy-3-oxobutyl phosphate + 5-amino-6-(D-ribitylamino)uracil = 6,7-dimethyl-8-(1-D-ribityl)lumazine + phosphate + 2 H2O + H(+)</text>
        <dbReference type="Rhea" id="RHEA:26152"/>
        <dbReference type="ChEBI" id="CHEBI:15377"/>
        <dbReference type="ChEBI" id="CHEBI:15378"/>
        <dbReference type="ChEBI" id="CHEBI:15934"/>
        <dbReference type="ChEBI" id="CHEBI:43474"/>
        <dbReference type="ChEBI" id="CHEBI:58201"/>
        <dbReference type="ChEBI" id="CHEBI:58830"/>
        <dbReference type="EC" id="2.5.1.78"/>
    </reaction>
</comment>
<dbReference type="InterPro" id="IPR036467">
    <property type="entry name" value="LS/RS_sf"/>
</dbReference>
<evidence type="ECO:0000256" key="2">
    <source>
        <dbReference type="ARBA" id="ARBA00007424"/>
    </source>
</evidence>
<proteinExistence type="inferred from homology"/>
<feature type="region of interest" description="Disordered" evidence="8">
    <location>
        <begin position="107"/>
        <end position="167"/>
    </location>
</feature>
<accession>A0A5P1F4R0</accession>
<sequence>IVARFNEVVKKLLLEGALETFRRYLVREEGIIVVKVPGSFEIPVVAQKLGKSGNFHSICIGVVAMKVLNIIKLYGKLIRVNKCPIESVGTGLLITLLNRLENVEQIDKSSPDRETMAPVVEEDAVGPSTNSEASHRPGKEPIRMDYVVEGRDETPSNHMKNGADGRI</sequence>
<comment type="similarity">
    <text evidence="2 7">Belongs to the DMRL synthase family.</text>
</comment>
<dbReference type="Gramene" id="ONK73104">
    <property type="protein sequence ID" value="ONK73104"/>
    <property type="gene ID" value="A4U43_C04F27300"/>
</dbReference>
<feature type="compositionally biased region" description="Basic and acidic residues" evidence="8">
    <location>
        <begin position="133"/>
        <end position="167"/>
    </location>
</feature>
<evidence type="ECO:0000256" key="5">
    <source>
        <dbReference type="ARBA" id="ARBA00022679"/>
    </source>
</evidence>
<dbReference type="InterPro" id="IPR002180">
    <property type="entry name" value="LS/RS"/>
</dbReference>
<evidence type="ECO:0000313" key="10">
    <source>
        <dbReference type="Proteomes" id="UP000243459"/>
    </source>
</evidence>
<dbReference type="SUPFAM" id="SSF52121">
    <property type="entry name" value="Lumazine synthase"/>
    <property type="match status" value="1"/>
</dbReference>
<dbReference type="Pfam" id="PF00885">
    <property type="entry name" value="DMRL_synthase"/>
    <property type="match status" value="1"/>
</dbReference>
<dbReference type="AlphaFoldDB" id="A0A5P1F4R0"/>
<keyword evidence="4 7" id="KW-0686">Riboflavin biosynthesis</keyword>
<keyword evidence="10" id="KW-1185">Reference proteome</keyword>
<dbReference type="GO" id="GO:0000906">
    <property type="term" value="F:6,7-dimethyl-8-ribityllumazine synthase activity"/>
    <property type="evidence" value="ECO:0007669"/>
    <property type="project" value="UniProtKB-EC"/>
</dbReference>
<evidence type="ECO:0000256" key="1">
    <source>
        <dbReference type="ARBA" id="ARBA00004917"/>
    </source>
</evidence>
<dbReference type="EC" id="2.5.1.78" evidence="3 7"/>
<comment type="pathway">
    <text evidence="1 7">Cofactor biosynthesis; riboflavin biosynthesis; riboflavin from 2-hydroxy-3-oxobutyl phosphate and 5-amino-6-(D-ribitylamino)uracil: step 1/2.</text>
</comment>
<evidence type="ECO:0000256" key="4">
    <source>
        <dbReference type="ARBA" id="ARBA00022619"/>
    </source>
</evidence>
<protein>
    <recommendedName>
        <fullName evidence="3 7">6,7-dimethyl-8-ribityllumazine synthase</fullName>
        <shortName evidence="7">DMRL synthase</shortName>
        <ecNumber evidence="3 7">2.5.1.78</ecNumber>
    </recommendedName>
</protein>
<evidence type="ECO:0000256" key="8">
    <source>
        <dbReference type="SAM" id="MobiDB-lite"/>
    </source>
</evidence>
<dbReference type="GO" id="GO:0009231">
    <property type="term" value="P:riboflavin biosynthetic process"/>
    <property type="evidence" value="ECO:0007669"/>
    <property type="project" value="UniProtKB-UniPathway"/>
</dbReference>
<evidence type="ECO:0000313" key="9">
    <source>
        <dbReference type="EMBL" id="ONK73104.1"/>
    </source>
</evidence>
<dbReference type="Proteomes" id="UP000243459">
    <property type="component" value="Chromosome 4"/>
</dbReference>
<gene>
    <name evidence="9" type="ORF">A4U43_C04F27300</name>
</gene>
<evidence type="ECO:0000256" key="3">
    <source>
        <dbReference type="ARBA" id="ARBA00012664"/>
    </source>
</evidence>
<organism evidence="9 10">
    <name type="scientific">Asparagus officinalis</name>
    <name type="common">Garden asparagus</name>
    <dbReference type="NCBI Taxonomy" id="4686"/>
    <lineage>
        <taxon>Eukaryota</taxon>
        <taxon>Viridiplantae</taxon>
        <taxon>Streptophyta</taxon>
        <taxon>Embryophyta</taxon>
        <taxon>Tracheophyta</taxon>
        <taxon>Spermatophyta</taxon>
        <taxon>Magnoliopsida</taxon>
        <taxon>Liliopsida</taxon>
        <taxon>Asparagales</taxon>
        <taxon>Asparagaceae</taxon>
        <taxon>Asparagoideae</taxon>
        <taxon>Asparagus</taxon>
    </lineage>
</organism>